<evidence type="ECO:0000313" key="1">
    <source>
        <dbReference type="EMBL" id="PZP51007.1"/>
    </source>
</evidence>
<dbReference type="AlphaFoldDB" id="A0A2W5FBI6"/>
<name>A0A2W5FBI6_9HYPH</name>
<proteinExistence type="predicted"/>
<dbReference type="EMBL" id="QFOL01000092">
    <property type="protein sequence ID" value="PZP51007.1"/>
    <property type="molecule type" value="Genomic_DNA"/>
</dbReference>
<dbReference type="Proteomes" id="UP000249769">
    <property type="component" value="Unassembled WGS sequence"/>
</dbReference>
<accession>A0A2W5FBI6</accession>
<reference evidence="1 2" key="1">
    <citation type="submission" date="2017-08" db="EMBL/GenBank/DDBJ databases">
        <title>Infants hospitalized years apart are colonized by the same room-sourced microbial strains.</title>
        <authorList>
            <person name="Brooks B."/>
            <person name="Olm M.R."/>
            <person name="Firek B.A."/>
            <person name="Baker R."/>
            <person name="Thomas B.C."/>
            <person name="Morowitz M.J."/>
            <person name="Banfield J.F."/>
        </authorList>
    </citation>
    <scope>NUCLEOTIDE SEQUENCE [LARGE SCALE GENOMIC DNA]</scope>
    <source>
        <strain evidence="1">S2_009_000_R2_73</strain>
    </source>
</reference>
<organism evidence="1 2">
    <name type="scientific">Agrobacterium fabrum</name>
    <dbReference type="NCBI Taxonomy" id="1176649"/>
    <lineage>
        <taxon>Bacteria</taxon>
        <taxon>Pseudomonadati</taxon>
        <taxon>Pseudomonadota</taxon>
        <taxon>Alphaproteobacteria</taxon>
        <taxon>Hyphomicrobiales</taxon>
        <taxon>Rhizobiaceae</taxon>
        <taxon>Rhizobium/Agrobacterium group</taxon>
        <taxon>Agrobacterium</taxon>
        <taxon>Agrobacterium tumefaciens complex</taxon>
    </lineage>
</organism>
<gene>
    <name evidence="1" type="ORF">DI595_09850</name>
</gene>
<comment type="caution">
    <text evidence="1">The sequence shown here is derived from an EMBL/GenBank/DDBJ whole genome shotgun (WGS) entry which is preliminary data.</text>
</comment>
<protein>
    <submittedName>
        <fullName evidence="1">Uncharacterized protein</fullName>
    </submittedName>
</protein>
<evidence type="ECO:0000313" key="2">
    <source>
        <dbReference type="Proteomes" id="UP000249769"/>
    </source>
</evidence>
<sequence>MPHSRVLRSQTIHRLASGGENTKGFAACNRQHPINSIYVYASFRFVAETTHRARPAGRELYHALRNCLKIR</sequence>